<evidence type="ECO:0000256" key="4">
    <source>
        <dbReference type="ARBA" id="ARBA00022824"/>
    </source>
</evidence>
<organism evidence="8 9">
    <name type="scientific">Lophiotrema nucula</name>
    <dbReference type="NCBI Taxonomy" id="690887"/>
    <lineage>
        <taxon>Eukaryota</taxon>
        <taxon>Fungi</taxon>
        <taxon>Dikarya</taxon>
        <taxon>Ascomycota</taxon>
        <taxon>Pezizomycotina</taxon>
        <taxon>Dothideomycetes</taxon>
        <taxon>Pleosporomycetidae</taxon>
        <taxon>Pleosporales</taxon>
        <taxon>Lophiotremataceae</taxon>
        <taxon>Lophiotrema</taxon>
    </lineage>
</organism>
<dbReference type="InterPro" id="IPR052374">
    <property type="entry name" value="SERAC1"/>
</dbReference>
<reference evidence="8" key="1">
    <citation type="journal article" date="2020" name="Stud. Mycol.">
        <title>101 Dothideomycetes genomes: a test case for predicting lifestyles and emergence of pathogens.</title>
        <authorList>
            <person name="Haridas S."/>
            <person name="Albert R."/>
            <person name="Binder M."/>
            <person name="Bloem J."/>
            <person name="Labutti K."/>
            <person name="Salamov A."/>
            <person name="Andreopoulos B."/>
            <person name="Baker S."/>
            <person name="Barry K."/>
            <person name="Bills G."/>
            <person name="Bluhm B."/>
            <person name="Cannon C."/>
            <person name="Castanera R."/>
            <person name="Culley D."/>
            <person name="Daum C."/>
            <person name="Ezra D."/>
            <person name="Gonzalez J."/>
            <person name="Henrissat B."/>
            <person name="Kuo A."/>
            <person name="Liang C."/>
            <person name="Lipzen A."/>
            <person name="Lutzoni F."/>
            <person name="Magnuson J."/>
            <person name="Mondo S."/>
            <person name="Nolan M."/>
            <person name="Ohm R."/>
            <person name="Pangilinan J."/>
            <person name="Park H.-J."/>
            <person name="Ramirez L."/>
            <person name="Alfaro M."/>
            <person name="Sun H."/>
            <person name="Tritt A."/>
            <person name="Yoshinaga Y."/>
            <person name="Zwiers L.-H."/>
            <person name="Turgeon B."/>
            <person name="Goodwin S."/>
            <person name="Spatafora J."/>
            <person name="Crous P."/>
            <person name="Grigoriev I."/>
        </authorList>
    </citation>
    <scope>NUCLEOTIDE SEQUENCE</scope>
    <source>
        <strain evidence="8">CBS 627.86</strain>
    </source>
</reference>
<dbReference type="GO" id="GO:0005739">
    <property type="term" value="C:mitochondrion"/>
    <property type="evidence" value="ECO:0007669"/>
    <property type="project" value="UniProtKB-SubCell"/>
</dbReference>
<keyword evidence="9" id="KW-1185">Reference proteome</keyword>
<dbReference type="SMART" id="SM00028">
    <property type="entry name" value="TPR"/>
    <property type="match status" value="3"/>
</dbReference>
<dbReference type="GO" id="GO:0005783">
    <property type="term" value="C:endoplasmic reticulum"/>
    <property type="evidence" value="ECO:0007669"/>
    <property type="project" value="UniProtKB-SubCell"/>
</dbReference>
<dbReference type="PANTHER" id="PTHR48182">
    <property type="entry name" value="PROTEIN SERAC1"/>
    <property type="match status" value="1"/>
</dbReference>
<dbReference type="PANTHER" id="PTHR48182:SF2">
    <property type="entry name" value="PROTEIN SERAC1"/>
    <property type="match status" value="1"/>
</dbReference>
<keyword evidence="5" id="KW-0496">Mitochondrion</keyword>
<evidence type="ECO:0000256" key="6">
    <source>
        <dbReference type="ARBA" id="ARBA00023136"/>
    </source>
</evidence>
<dbReference type="EMBL" id="ML977355">
    <property type="protein sequence ID" value="KAF2107279.1"/>
    <property type="molecule type" value="Genomic_DNA"/>
</dbReference>
<dbReference type="Proteomes" id="UP000799770">
    <property type="component" value="Unassembled WGS sequence"/>
</dbReference>
<dbReference type="Gene3D" id="1.25.40.10">
    <property type="entry name" value="Tetratricopeptide repeat domain"/>
    <property type="match status" value="1"/>
</dbReference>
<dbReference type="SUPFAM" id="SSF48452">
    <property type="entry name" value="TPR-like"/>
    <property type="match status" value="1"/>
</dbReference>
<dbReference type="Pfam" id="PF13374">
    <property type="entry name" value="TPR_10"/>
    <property type="match status" value="1"/>
</dbReference>
<name>A0A6A5YJ52_9PLEO</name>
<dbReference type="InterPro" id="IPR029058">
    <property type="entry name" value="AB_hydrolase_fold"/>
</dbReference>
<evidence type="ECO:0000256" key="7">
    <source>
        <dbReference type="SAM" id="MobiDB-lite"/>
    </source>
</evidence>
<comment type="subcellular location">
    <subcellularLocation>
        <location evidence="2">Endoplasmic reticulum</location>
    </subcellularLocation>
    <subcellularLocation>
        <location evidence="3">Membrane</location>
    </subcellularLocation>
    <subcellularLocation>
        <location evidence="1">Mitochondrion</location>
    </subcellularLocation>
</comment>
<evidence type="ECO:0000313" key="9">
    <source>
        <dbReference type="Proteomes" id="UP000799770"/>
    </source>
</evidence>
<evidence type="ECO:0008006" key="10">
    <source>
        <dbReference type="Google" id="ProtNLM"/>
    </source>
</evidence>
<evidence type="ECO:0000256" key="1">
    <source>
        <dbReference type="ARBA" id="ARBA00004173"/>
    </source>
</evidence>
<accession>A0A6A5YJ52</accession>
<proteinExistence type="predicted"/>
<feature type="compositionally biased region" description="Basic and acidic residues" evidence="7">
    <location>
        <begin position="33"/>
        <end position="46"/>
    </location>
</feature>
<dbReference type="GO" id="GO:0016020">
    <property type="term" value="C:membrane"/>
    <property type="evidence" value="ECO:0007669"/>
    <property type="project" value="UniProtKB-SubCell"/>
</dbReference>
<dbReference type="Gene3D" id="3.40.50.300">
    <property type="entry name" value="P-loop containing nucleotide triphosphate hydrolases"/>
    <property type="match status" value="1"/>
</dbReference>
<dbReference type="InterPro" id="IPR011990">
    <property type="entry name" value="TPR-like_helical_dom_sf"/>
</dbReference>
<gene>
    <name evidence="8" type="ORF">BDV96DRAFT_557932</name>
</gene>
<keyword evidence="4" id="KW-0256">Endoplasmic reticulum</keyword>
<dbReference type="Pfam" id="PF13424">
    <property type="entry name" value="TPR_12"/>
    <property type="match status" value="1"/>
</dbReference>
<evidence type="ECO:0000256" key="5">
    <source>
        <dbReference type="ARBA" id="ARBA00023128"/>
    </source>
</evidence>
<dbReference type="AlphaFoldDB" id="A0A6A5YJ52"/>
<keyword evidence="6" id="KW-0472">Membrane</keyword>
<sequence length="1173" mass="132827">MEAVGVVAGVVGIASLARWIAAPRQTTGSKIAPKKEDRIKGDSSRGLKVEYSPTTPDIDICFVHGLTGDRRSTWTAKDEAGREVFWPTDLLVESTSPEEKTFPRARILLYGYETNVNSLCWLTERTLYHHANHFVGLLAKARTSCKDRPLLFVVHSLGGLLVRSALIFARVAIKDEREIYLSTFGIVSFATPQTFAGTAPLCDMVDHLCQLEHHVAITTAVHTPEFEDHDKDGWKTDVRVLQRRLDRYKPIAKEIPEVFCYESSKAKDSRPPVSVKRMTLPRREYVHKLCDAVSIEADHVNICKFTTYNREYLKIRSSIRKFFDDFRERRAKLLGNSILTERPHRTIRDLGFFVEPKELQPNAGFVSRKTAESREDYLRVLDEQMASGRLAVLTGPLGYGKSTLAREHAYRQKRDWPHGRYSSIFWLDASSELSLEVSFVRMIRQLRLHYSRGWTEKADQTAHSEVVHALDSIRVTEDDVPLREEDRNFAIHIIMNWLAYPENKGWLLIYDDIERLDAPYAQQFLPPIEGTQRGYILMTSRKDHTKSLEAVGEIPIEPFRRHPSDLSYAGSESILHDSGALLRAEPANKGVLDVLIDGQTDEPDAPTFLGSPLPGGPKSARAVMVERFAQIRVGSFTQDESVDYFESKAKSPPPGTQLARRQTFGQLADELDNVPANIAFVGGQFEATDDPTQKVQAELSSKDDQFEQIPEEFNPWLDTCAMLDSDPLPRLLVEAGFHIGSQTALFGLRKLETTGWVWISEDTDSFKIPDDRRRYRRQQLGASKEGSRSAKLACISMVCAIKFIATDAPTRGRRAHYEQMLLRHVGACMDICKNWGAFVDCEWDVLAELCEKHSFEEKAAIFYRAAGGQQVPNSDTYSQLSNSVFDTAQERADSDDGWDDTTSIGSFEGRGDFPGASKADPLHLGTISRETKTSRTLRSELGLVRMQVKLRHFEQLDQQCQSIFDRIDNKSNKHEERYVMLQLEALRQIILIKIAQTDWASAIQISYDLIERLERKFGPSADDTIKAVHQLAKIHMDQGDYGGAEPLLEQILMTRQQTWGNSNPRTIAVSEDLARAYKAQGRLNNARDAYRRILRIYRELLGEDHIQTGKVKENLSIVYEMMGEFKAADDMHEEALHAAKLLGTEIEAYQTMVEGYEARQQARKGALESQVEG</sequence>
<dbReference type="InterPro" id="IPR027417">
    <property type="entry name" value="P-loop_NTPase"/>
</dbReference>
<dbReference type="OrthoDB" id="5086500at2759"/>
<evidence type="ECO:0000313" key="8">
    <source>
        <dbReference type="EMBL" id="KAF2107279.1"/>
    </source>
</evidence>
<dbReference type="SUPFAM" id="SSF52540">
    <property type="entry name" value="P-loop containing nucleoside triphosphate hydrolases"/>
    <property type="match status" value="1"/>
</dbReference>
<dbReference type="SUPFAM" id="SSF53474">
    <property type="entry name" value="alpha/beta-Hydrolases"/>
    <property type="match status" value="1"/>
</dbReference>
<protein>
    <recommendedName>
        <fullName evidence="10">NB-ARC domain-containing protein</fullName>
    </recommendedName>
</protein>
<feature type="region of interest" description="Disordered" evidence="7">
    <location>
        <begin position="27"/>
        <end position="46"/>
    </location>
</feature>
<evidence type="ECO:0000256" key="2">
    <source>
        <dbReference type="ARBA" id="ARBA00004240"/>
    </source>
</evidence>
<evidence type="ECO:0000256" key="3">
    <source>
        <dbReference type="ARBA" id="ARBA00004370"/>
    </source>
</evidence>
<dbReference type="InterPro" id="IPR019734">
    <property type="entry name" value="TPR_rpt"/>
</dbReference>